<keyword evidence="2" id="KW-1185">Reference proteome</keyword>
<evidence type="ECO:0000313" key="2">
    <source>
        <dbReference type="Proteomes" id="UP001174936"/>
    </source>
</evidence>
<proteinExistence type="predicted"/>
<accession>A0AA39YSY5</accession>
<protein>
    <recommendedName>
        <fullName evidence="3">C2H2-type domain-containing protein</fullName>
    </recommendedName>
</protein>
<sequence length="306" mass="33162">MRQHSESFFFFTDPQLRPQHVGPYCVAGPDAWTTISPEADTPWIPANPFPGLHPLSQHWANIHTPFHSVASPSLPAPTHPPAPLLGAINFDNFDNGFAGNQNFIGLYPSLDDATFMQPTQTLAPFAGIDNLGGGYIDPSLGAFMQPTQTLAPFAGSDNLGGGYIDPSLGAFMQPMDSIQALEPTLTAFPAPVVSDGHGVAPDITKPTCLCGIAFSRMDGLRRHIRVRNHNAARAVPAWERAGLLQAVNGQGYPCTLCDKYRGNNSFGQRDHLRQHLGVKGLHKMNKEAVDDYIRRHHGTRALGGRS</sequence>
<organism evidence="1 2">
    <name type="scientific">Cercophora newfieldiana</name>
    <dbReference type="NCBI Taxonomy" id="92897"/>
    <lineage>
        <taxon>Eukaryota</taxon>
        <taxon>Fungi</taxon>
        <taxon>Dikarya</taxon>
        <taxon>Ascomycota</taxon>
        <taxon>Pezizomycotina</taxon>
        <taxon>Sordariomycetes</taxon>
        <taxon>Sordariomycetidae</taxon>
        <taxon>Sordariales</taxon>
        <taxon>Lasiosphaeriaceae</taxon>
        <taxon>Cercophora</taxon>
    </lineage>
</organism>
<comment type="caution">
    <text evidence="1">The sequence shown here is derived from an EMBL/GenBank/DDBJ whole genome shotgun (WGS) entry which is preliminary data.</text>
</comment>
<dbReference type="Proteomes" id="UP001174936">
    <property type="component" value="Unassembled WGS sequence"/>
</dbReference>
<reference evidence="1" key="1">
    <citation type="submission" date="2023-06" db="EMBL/GenBank/DDBJ databases">
        <title>Genome-scale phylogeny and comparative genomics of the fungal order Sordariales.</title>
        <authorList>
            <consortium name="Lawrence Berkeley National Laboratory"/>
            <person name="Hensen N."/>
            <person name="Bonometti L."/>
            <person name="Westerberg I."/>
            <person name="Brannstrom I.O."/>
            <person name="Guillou S."/>
            <person name="Cros-Aarteil S."/>
            <person name="Calhoun S."/>
            <person name="Haridas S."/>
            <person name="Kuo A."/>
            <person name="Mondo S."/>
            <person name="Pangilinan J."/>
            <person name="Riley R."/>
            <person name="Labutti K."/>
            <person name="Andreopoulos B."/>
            <person name="Lipzen A."/>
            <person name="Chen C."/>
            <person name="Yanf M."/>
            <person name="Daum C."/>
            <person name="Ng V."/>
            <person name="Clum A."/>
            <person name="Steindorff A."/>
            <person name="Ohm R."/>
            <person name="Martin F."/>
            <person name="Silar P."/>
            <person name="Natvig D."/>
            <person name="Lalanne C."/>
            <person name="Gautier V."/>
            <person name="Ament-Velasquez S.L."/>
            <person name="Kruys A."/>
            <person name="Hutchinson M.I."/>
            <person name="Powell A.J."/>
            <person name="Barry K."/>
            <person name="Miller A.N."/>
            <person name="Grigoriev I.V."/>
            <person name="Debuchy R."/>
            <person name="Gladieux P."/>
            <person name="Thoren M.H."/>
            <person name="Johannesson H."/>
        </authorList>
    </citation>
    <scope>NUCLEOTIDE SEQUENCE</scope>
    <source>
        <strain evidence="1">SMH2532-1</strain>
    </source>
</reference>
<gene>
    <name evidence="1" type="ORF">B0T16DRAFT_71622</name>
</gene>
<evidence type="ECO:0000313" key="1">
    <source>
        <dbReference type="EMBL" id="KAK0658037.1"/>
    </source>
</evidence>
<name>A0AA39YSY5_9PEZI</name>
<dbReference type="EMBL" id="JAULSV010000001">
    <property type="protein sequence ID" value="KAK0658037.1"/>
    <property type="molecule type" value="Genomic_DNA"/>
</dbReference>
<dbReference type="AlphaFoldDB" id="A0AA39YSY5"/>
<dbReference type="Gene3D" id="3.30.160.60">
    <property type="entry name" value="Classic Zinc Finger"/>
    <property type="match status" value="1"/>
</dbReference>
<evidence type="ECO:0008006" key="3">
    <source>
        <dbReference type="Google" id="ProtNLM"/>
    </source>
</evidence>